<feature type="compositionally biased region" description="Basic and acidic residues" evidence="1">
    <location>
        <begin position="178"/>
        <end position="188"/>
    </location>
</feature>
<dbReference type="Proteomes" id="UP001472677">
    <property type="component" value="Unassembled WGS sequence"/>
</dbReference>
<accession>A0ABR2GDX1</accession>
<feature type="region of interest" description="Disordered" evidence="1">
    <location>
        <begin position="218"/>
        <end position="244"/>
    </location>
</feature>
<organism evidence="2 3">
    <name type="scientific">Hibiscus sabdariffa</name>
    <name type="common">roselle</name>
    <dbReference type="NCBI Taxonomy" id="183260"/>
    <lineage>
        <taxon>Eukaryota</taxon>
        <taxon>Viridiplantae</taxon>
        <taxon>Streptophyta</taxon>
        <taxon>Embryophyta</taxon>
        <taxon>Tracheophyta</taxon>
        <taxon>Spermatophyta</taxon>
        <taxon>Magnoliopsida</taxon>
        <taxon>eudicotyledons</taxon>
        <taxon>Gunneridae</taxon>
        <taxon>Pentapetalae</taxon>
        <taxon>rosids</taxon>
        <taxon>malvids</taxon>
        <taxon>Malvales</taxon>
        <taxon>Malvaceae</taxon>
        <taxon>Malvoideae</taxon>
        <taxon>Hibiscus</taxon>
    </lineage>
</organism>
<gene>
    <name evidence="2" type="ORF">V6N12_050845</name>
</gene>
<feature type="compositionally biased region" description="Basic and acidic residues" evidence="1">
    <location>
        <begin position="224"/>
        <end position="243"/>
    </location>
</feature>
<evidence type="ECO:0000313" key="2">
    <source>
        <dbReference type="EMBL" id="KAK8601000.1"/>
    </source>
</evidence>
<proteinExistence type="predicted"/>
<feature type="compositionally biased region" description="Low complexity" evidence="1">
    <location>
        <begin position="160"/>
        <end position="177"/>
    </location>
</feature>
<feature type="region of interest" description="Disordered" evidence="1">
    <location>
        <begin position="155"/>
        <end position="188"/>
    </location>
</feature>
<protein>
    <submittedName>
        <fullName evidence="2">Uncharacterized protein</fullName>
    </submittedName>
</protein>
<evidence type="ECO:0000256" key="1">
    <source>
        <dbReference type="SAM" id="MobiDB-lite"/>
    </source>
</evidence>
<reference evidence="2 3" key="1">
    <citation type="journal article" date="2024" name="G3 (Bethesda)">
        <title>Genome assembly of Hibiscus sabdariffa L. provides insights into metabolisms of medicinal natural products.</title>
        <authorList>
            <person name="Kim T."/>
        </authorList>
    </citation>
    <scope>NUCLEOTIDE SEQUENCE [LARGE SCALE GENOMIC DNA]</scope>
    <source>
        <strain evidence="2">TK-2024</strain>
        <tissue evidence="2">Old leaves</tissue>
    </source>
</reference>
<evidence type="ECO:0000313" key="3">
    <source>
        <dbReference type="Proteomes" id="UP001472677"/>
    </source>
</evidence>
<sequence length="337" mass="38103">MYYLKHDGLRFRYGGQFIAERRRREGDCKLEGEKGVTLLTVKVARQNNLRRSEEKKRPKNEQKRVHIWVERKEDQPRAEDQLLKELNPRETWGENLNRTIDAERTTILITTNHQGRIDELVEIEVGSEIHEVFVRELGFKDSTVDPLVLTDRKLSPVGIPESDSSSESTSSQEQTPPSEKEGNYDDKDSLMDQEIGKEDGESPEHVVVKAKSQVGNKEVNGLGIEEKLPCGEDEKSSHSDHATAEGMKQILEVGKNSRTWAEVLSGPMPKSNSGLGMISEAVHQEYVDQPNIGASRPMENEKNQVLSLDSASDRELDSLNHFGSEEEAVREITLLEF</sequence>
<dbReference type="EMBL" id="JBBPBM010000001">
    <property type="protein sequence ID" value="KAK8601000.1"/>
    <property type="molecule type" value="Genomic_DNA"/>
</dbReference>
<name>A0ABR2GDX1_9ROSI</name>
<keyword evidence="3" id="KW-1185">Reference proteome</keyword>
<comment type="caution">
    <text evidence="2">The sequence shown here is derived from an EMBL/GenBank/DDBJ whole genome shotgun (WGS) entry which is preliminary data.</text>
</comment>